<dbReference type="STRING" id="573321.SAMN04488505_10467"/>
<dbReference type="RefSeq" id="WP_089914451.1">
    <property type="nucleotide sequence ID" value="NZ_FOBB01000004.1"/>
</dbReference>
<dbReference type="InterPro" id="IPR001296">
    <property type="entry name" value="Glyco_trans_1"/>
</dbReference>
<dbReference type="EMBL" id="FOBB01000004">
    <property type="protein sequence ID" value="SEM32799.1"/>
    <property type="molecule type" value="Genomic_DNA"/>
</dbReference>
<organism evidence="4 5">
    <name type="scientific">Chitinophaga rupis</name>
    <dbReference type="NCBI Taxonomy" id="573321"/>
    <lineage>
        <taxon>Bacteria</taxon>
        <taxon>Pseudomonadati</taxon>
        <taxon>Bacteroidota</taxon>
        <taxon>Chitinophagia</taxon>
        <taxon>Chitinophagales</taxon>
        <taxon>Chitinophagaceae</taxon>
        <taxon>Chitinophaga</taxon>
    </lineage>
</organism>
<dbReference type="PANTHER" id="PTHR12526">
    <property type="entry name" value="GLYCOSYLTRANSFERASE"/>
    <property type="match status" value="1"/>
</dbReference>
<keyword evidence="1" id="KW-0328">Glycosyltransferase</keyword>
<evidence type="ECO:0000259" key="3">
    <source>
        <dbReference type="Pfam" id="PF00534"/>
    </source>
</evidence>
<dbReference type="Proteomes" id="UP000198984">
    <property type="component" value="Unassembled WGS sequence"/>
</dbReference>
<sequence length="358" mass="40907">MANNSKTLVILIPGFPENEADTTCLPPLQLLVRSLNKEFPGLKVVVVAFHYPFFTHTYQWHGNTIISMGGKYRNKVHLLHSWWKIWRQLKKLWQDHDVIGLFSCWCGPCALVGHYFGKRYNIKHHIWILGQDAKKTNNTVRYIRPAPQELIAISDFLVQEFNRNHHIMPQHVIPIGVNTTDFPPAAAPVDIDILGVGNLVPLKQYEIFIEVIHAVKQHFPNIKTGICGKGTEVHHLQALIAKWGLQDNVQLYGEQLHREVLRLMQRSRILLHPSSYEGFGMVMLEALYAGAQVVSFVQPMQAVIPNWYIVKDKAAMVEQVLTLLRRPPAQRQAVLPYEMNGSARAIMQLFGYNEAMTS</sequence>
<name>A0A1H7XIF8_9BACT</name>
<protein>
    <submittedName>
        <fullName evidence="4">Glycosyl transferases group 1</fullName>
    </submittedName>
</protein>
<proteinExistence type="predicted"/>
<dbReference type="Pfam" id="PF00534">
    <property type="entry name" value="Glycos_transf_1"/>
    <property type="match status" value="1"/>
</dbReference>
<reference evidence="4 5" key="1">
    <citation type="submission" date="2016-10" db="EMBL/GenBank/DDBJ databases">
        <authorList>
            <person name="de Groot N.N."/>
        </authorList>
    </citation>
    <scope>NUCLEOTIDE SEQUENCE [LARGE SCALE GENOMIC DNA]</scope>
    <source>
        <strain evidence="4 5">DSM 21039</strain>
    </source>
</reference>
<dbReference type="InterPro" id="IPR017937">
    <property type="entry name" value="Thioredoxin_CS"/>
</dbReference>
<dbReference type="PROSITE" id="PS00194">
    <property type="entry name" value="THIOREDOXIN_1"/>
    <property type="match status" value="1"/>
</dbReference>
<keyword evidence="5" id="KW-1185">Reference proteome</keyword>
<dbReference type="CDD" id="cd03801">
    <property type="entry name" value="GT4_PimA-like"/>
    <property type="match status" value="1"/>
</dbReference>
<dbReference type="GO" id="GO:0016757">
    <property type="term" value="F:glycosyltransferase activity"/>
    <property type="evidence" value="ECO:0007669"/>
    <property type="project" value="UniProtKB-KW"/>
</dbReference>
<evidence type="ECO:0000313" key="4">
    <source>
        <dbReference type="EMBL" id="SEM32799.1"/>
    </source>
</evidence>
<keyword evidence="2 4" id="KW-0808">Transferase</keyword>
<evidence type="ECO:0000256" key="2">
    <source>
        <dbReference type="ARBA" id="ARBA00022679"/>
    </source>
</evidence>
<accession>A0A1H7XIF8</accession>
<dbReference type="SUPFAM" id="SSF53756">
    <property type="entry name" value="UDP-Glycosyltransferase/glycogen phosphorylase"/>
    <property type="match status" value="1"/>
</dbReference>
<dbReference type="Gene3D" id="3.40.50.2000">
    <property type="entry name" value="Glycogen Phosphorylase B"/>
    <property type="match status" value="2"/>
</dbReference>
<evidence type="ECO:0000256" key="1">
    <source>
        <dbReference type="ARBA" id="ARBA00022676"/>
    </source>
</evidence>
<dbReference type="PANTHER" id="PTHR12526:SF510">
    <property type="entry name" value="D-INOSITOL 3-PHOSPHATE GLYCOSYLTRANSFERASE"/>
    <property type="match status" value="1"/>
</dbReference>
<evidence type="ECO:0000313" key="5">
    <source>
        <dbReference type="Proteomes" id="UP000198984"/>
    </source>
</evidence>
<feature type="domain" description="Glycosyl transferase family 1" evidence="3">
    <location>
        <begin position="190"/>
        <end position="327"/>
    </location>
</feature>
<gene>
    <name evidence="4" type="ORF">SAMN04488505_10467</name>
</gene>
<dbReference type="AlphaFoldDB" id="A0A1H7XIF8"/>
<dbReference type="OrthoDB" id="1116389at2"/>